<evidence type="ECO:0000256" key="9">
    <source>
        <dbReference type="SAM" id="SignalP"/>
    </source>
</evidence>
<evidence type="ECO:0000256" key="7">
    <source>
        <dbReference type="ARBA" id="ARBA00023136"/>
    </source>
</evidence>
<evidence type="ECO:0000313" key="11">
    <source>
        <dbReference type="Proteomes" id="UP000623419"/>
    </source>
</evidence>
<feature type="transmembrane region" description="Helical" evidence="8">
    <location>
        <begin position="404"/>
        <end position="427"/>
    </location>
</feature>
<keyword evidence="8" id="KW-0769">Symport</keyword>
<feature type="transmembrane region" description="Helical" evidence="8">
    <location>
        <begin position="64"/>
        <end position="84"/>
    </location>
</feature>
<feature type="transmembrane region" description="Helical" evidence="8">
    <location>
        <begin position="244"/>
        <end position="266"/>
    </location>
</feature>
<keyword evidence="7 8" id="KW-0472">Membrane</keyword>
<evidence type="ECO:0000256" key="4">
    <source>
        <dbReference type="ARBA" id="ARBA00022475"/>
    </source>
</evidence>
<keyword evidence="5 8" id="KW-0812">Transmembrane</keyword>
<feature type="transmembrane region" description="Helical" evidence="8">
    <location>
        <begin position="472"/>
        <end position="491"/>
    </location>
</feature>
<dbReference type="Proteomes" id="UP000623419">
    <property type="component" value="Unassembled WGS sequence"/>
</dbReference>
<feature type="transmembrane region" description="Helical" evidence="8">
    <location>
        <begin position="448"/>
        <end position="466"/>
    </location>
</feature>
<comment type="subcellular location">
    <subcellularLocation>
        <location evidence="8">Cell inner membrane</location>
        <topology evidence="8">Multi-pass membrane protein</topology>
    </subcellularLocation>
    <subcellularLocation>
        <location evidence="1">Cell membrane</location>
        <topology evidence="1">Multi-pass membrane protein</topology>
    </subcellularLocation>
</comment>
<feature type="transmembrane region" description="Helical" evidence="8">
    <location>
        <begin position="363"/>
        <end position="384"/>
    </location>
</feature>
<gene>
    <name evidence="10" type="ORF">GCM10011521_09340</name>
</gene>
<feature type="transmembrane region" description="Helical" evidence="8">
    <location>
        <begin position="115"/>
        <end position="140"/>
    </location>
</feature>
<evidence type="ECO:0000256" key="1">
    <source>
        <dbReference type="ARBA" id="ARBA00004651"/>
    </source>
</evidence>
<feature type="transmembrane region" description="Helical" evidence="8">
    <location>
        <begin position="204"/>
        <end position="224"/>
    </location>
</feature>
<feature type="chain" id="PRO_5047438949" evidence="9">
    <location>
        <begin position="22"/>
        <end position="511"/>
    </location>
</feature>
<keyword evidence="3 8" id="KW-0813">Transport</keyword>
<keyword evidence="11" id="KW-1185">Reference proteome</keyword>
<dbReference type="RefSeq" id="WP_188661782.1">
    <property type="nucleotide sequence ID" value="NZ_BMKC01000001.1"/>
</dbReference>
<comment type="caution">
    <text evidence="10">The sequence shown here is derived from an EMBL/GenBank/DDBJ whole genome shotgun (WGS) entry which is preliminary data.</text>
</comment>
<keyword evidence="8" id="KW-0997">Cell inner membrane</keyword>
<evidence type="ECO:0000256" key="2">
    <source>
        <dbReference type="ARBA" id="ARBA00009261"/>
    </source>
</evidence>
<reference evidence="11" key="1">
    <citation type="journal article" date="2019" name="Int. J. Syst. Evol. Microbiol.">
        <title>The Global Catalogue of Microorganisms (GCM) 10K type strain sequencing project: providing services to taxonomists for standard genome sequencing and annotation.</title>
        <authorList>
            <consortium name="The Broad Institute Genomics Platform"/>
            <consortium name="The Broad Institute Genome Sequencing Center for Infectious Disease"/>
            <person name="Wu L."/>
            <person name="Ma J."/>
        </authorList>
    </citation>
    <scope>NUCLEOTIDE SEQUENCE [LARGE SCALE GENOMIC DNA]</scope>
    <source>
        <strain evidence="11">CGMCC 1.15905</strain>
    </source>
</reference>
<dbReference type="PRINTS" id="PR00175">
    <property type="entry name" value="NAALASMPORT"/>
</dbReference>
<keyword evidence="6 8" id="KW-1133">Transmembrane helix</keyword>
<evidence type="ECO:0000256" key="6">
    <source>
        <dbReference type="ARBA" id="ARBA00022989"/>
    </source>
</evidence>
<evidence type="ECO:0000256" key="8">
    <source>
        <dbReference type="RuleBase" id="RU363064"/>
    </source>
</evidence>
<feature type="transmembrane region" description="Helical" evidence="8">
    <location>
        <begin position="273"/>
        <end position="293"/>
    </location>
</feature>
<feature type="signal peptide" evidence="9">
    <location>
        <begin position="1"/>
        <end position="21"/>
    </location>
</feature>
<dbReference type="NCBIfam" id="TIGR00835">
    <property type="entry name" value="agcS"/>
    <property type="match status" value="1"/>
</dbReference>
<keyword evidence="9" id="KW-0732">Signal</keyword>
<dbReference type="PANTHER" id="PTHR30330">
    <property type="entry name" value="AGSS FAMILY TRANSPORTER, SODIUM-ALANINE"/>
    <property type="match status" value="1"/>
</dbReference>
<evidence type="ECO:0000313" key="10">
    <source>
        <dbReference type="EMBL" id="GGA73314.1"/>
    </source>
</evidence>
<sequence>MLKRLLMVALMWLAVGTVAVAQEAVEGTVAEPTVAERIDAAVRPVADAVSGGIFYSVPVGGVQFPLIVGWLILAGFIFTLYFGFINVRGFKHGFDLIRGKYSDPKSKDAGEVSHFRALTSAVSGTVGLGNIAGVAVAITIGGPGATFWMILAGLLGMSTKFVECTLGVMYRLEKPDGTISGGPMYYLSRGITENYPGLRHFGSALAIIFALCAMMGAIGAGAMFQANQAYAQIENVTGGMSNGSLWFGLLYAVLGGVVVIGGITRIGSVTARLVPGMAALYIIGALFVIFTNIGQVPAAFGAIIDGAFTAEGVTGGVIGALIQGFRRAAFSNEAGLGSAAIAHSAVKTKEPLTEGFVALWEPFIDTVVICTMTALVIIITNQHIVGGADGVQLTSNAFATIGDWTPYALAVIVLLFAFSTTITWAYYGAKACSFLFNESKVALYGFKFFYLVMAVVGCTMPLGSIVDIADALLFIMAIPNLIGVYLLMPVVKRALDSYWSRLKSGEIHKVA</sequence>
<keyword evidence="4" id="KW-1003">Cell membrane</keyword>
<evidence type="ECO:0000256" key="3">
    <source>
        <dbReference type="ARBA" id="ARBA00022448"/>
    </source>
</evidence>
<dbReference type="EMBL" id="BMKC01000001">
    <property type="protein sequence ID" value="GGA73314.1"/>
    <property type="molecule type" value="Genomic_DNA"/>
</dbReference>
<dbReference type="Pfam" id="PF01235">
    <property type="entry name" value="Na_Ala_symp"/>
    <property type="match status" value="1"/>
</dbReference>
<name>A0ABQ1HF39_9GAMM</name>
<accession>A0ABQ1HF39</accession>
<dbReference type="InterPro" id="IPR001463">
    <property type="entry name" value="Na/Ala_symport"/>
</dbReference>
<organism evidence="10 11">
    <name type="scientific">Arenimonas soli</name>
    <dbReference type="NCBI Taxonomy" id="2269504"/>
    <lineage>
        <taxon>Bacteria</taxon>
        <taxon>Pseudomonadati</taxon>
        <taxon>Pseudomonadota</taxon>
        <taxon>Gammaproteobacteria</taxon>
        <taxon>Lysobacterales</taxon>
        <taxon>Lysobacteraceae</taxon>
        <taxon>Arenimonas</taxon>
    </lineage>
</organism>
<evidence type="ECO:0000256" key="5">
    <source>
        <dbReference type="ARBA" id="ARBA00022692"/>
    </source>
</evidence>
<comment type="similarity">
    <text evidence="2 8">Belongs to the alanine or glycine:cation symporter (AGCS) (TC 2.A.25) family.</text>
</comment>
<protein>
    <submittedName>
        <fullName evidence="10">Alanine glycine permease</fullName>
    </submittedName>
</protein>
<proteinExistence type="inferred from homology"/>
<dbReference type="PANTHER" id="PTHR30330:SF3">
    <property type="entry name" value="TRANSCRIPTIONAL REGULATOR, LRP FAMILY"/>
    <property type="match status" value="1"/>
</dbReference>